<feature type="region of interest" description="Disordered" evidence="1">
    <location>
        <begin position="38"/>
        <end position="62"/>
    </location>
</feature>
<dbReference type="eggNOG" id="ENOG5033FPD">
    <property type="taxonomic scope" value="Bacteria"/>
</dbReference>
<dbReference type="AlphaFoldDB" id="A0A0H3DKC6"/>
<evidence type="ECO:0000313" key="2">
    <source>
        <dbReference type="EMBL" id="ADJ50677.1"/>
    </source>
</evidence>
<sequence>MAEAKKAGCIAGAVALMGAIGALLTGVANFGGLFKSDGGTQPSSSSSPAAPGATQPPAANTPAAPATVYYQGHLEFGRFNFDLKPPKRTGDTYVWGGGGVFESYHDAAKLAVWTSSGTPDRAACASAVDEQGKTYISGTEKGNHVCGRTAEGRVFRIDVTGVAETSDGGATGDVTVWDK</sequence>
<evidence type="ECO:0000256" key="1">
    <source>
        <dbReference type="SAM" id="MobiDB-lite"/>
    </source>
</evidence>
<dbReference type="HOGENOM" id="CLU_128598_0_0_11"/>
<proteinExistence type="predicted"/>
<evidence type="ECO:0000313" key="3">
    <source>
        <dbReference type="Proteomes" id="UP000000328"/>
    </source>
</evidence>
<name>A0A0H3DKC6_AMYMU</name>
<dbReference type="KEGG" id="amd:AMED_8987"/>
<gene>
    <name evidence="2" type="ordered locus">AMED_8987</name>
</gene>
<accession>A0A0H3DKC6</accession>
<organism evidence="2 3">
    <name type="scientific">Amycolatopsis mediterranei (strain U-32)</name>
    <dbReference type="NCBI Taxonomy" id="749927"/>
    <lineage>
        <taxon>Bacteria</taxon>
        <taxon>Bacillati</taxon>
        <taxon>Actinomycetota</taxon>
        <taxon>Actinomycetes</taxon>
        <taxon>Pseudonocardiales</taxon>
        <taxon>Pseudonocardiaceae</taxon>
        <taxon>Amycolatopsis</taxon>
    </lineage>
</organism>
<protein>
    <submittedName>
        <fullName evidence="2">Uncharacterized protein</fullName>
    </submittedName>
</protein>
<dbReference type="OrthoDB" id="3557315at2"/>
<reference evidence="2 3" key="1">
    <citation type="journal article" date="2010" name="Cell Res.">
        <title>Complete genome sequence of the rifamycin SV-producing Amycolatopsis mediterranei U32 revealed its genetic characteristics in phylogeny and metabolism.</title>
        <authorList>
            <person name="Zhao W."/>
            <person name="Zhong Y."/>
            <person name="Yuan H."/>
            <person name="Wang J."/>
            <person name="Zheng H."/>
            <person name="Wang Y."/>
            <person name="Cen X."/>
            <person name="Xu F."/>
            <person name="Bai J."/>
            <person name="Han X."/>
            <person name="Lu G."/>
            <person name="Zhu Y."/>
            <person name="Shao Z."/>
            <person name="Yan H."/>
            <person name="Li C."/>
            <person name="Peng N."/>
            <person name="Zhang Z."/>
            <person name="Zhang Y."/>
            <person name="Lin W."/>
            <person name="Fan Y."/>
            <person name="Qin Z."/>
            <person name="Hu Y."/>
            <person name="Zhu B."/>
            <person name="Wang S."/>
            <person name="Ding X."/>
            <person name="Zhao G.P."/>
        </authorList>
    </citation>
    <scope>NUCLEOTIDE SEQUENCE [LARGE SCALE GENOMIC DNA]</scope>
    <source>
        <strain evidence="3">U-32</strain>
    </source>
</reference>
<dbReference type="EMBL" id="CP002000">
    <property type="protein sequence ID" value="ADJ50677.1"/>
    <property type="molecule type" value="Genomic_DNA"/>
</dbReference>
<dbReference type="PATRIC" id="fig|749927.5.peg.9329"/>
<dbReference type="RefSeq" id="WP_013230696.1">
    <property type="nucleotide sequence ID" value="NC_014318.1"/>
</dbReference>
<dbReference type="Proteomes" id="UP000000328">
    <property type="component" value="Chromosome"/>
</dbReference>
<dbReference type="GeneID" id="92876587"/>